<organism evidence="2 3">
    <name type="scientific">Nocardia aurantia</name>
    <dbReference type="NCBI Taxonomy" id="2585199"/>
    <lineage>
        <taxon>Bacteria</taxon>
        <taxon>Bacillati</taxon>
        <taxon>Actinomycetota</taxon>
        <taxon>Actinomycetes</taxon>
        <taxon>Mycobacteriales</taxon>
        <taxon>Nocardiaceae</taxon>
        <taxon>Nocardia</taxon>
    </lineage>
</organism>
<dbReference type="Pfam" id="PF01593">
    <property type="entry name" value="Amino_oxidase"/>
    <property type="match status" value="1"/>
</dbReference>
<dbReference type="AlphaFoldDB" id="A0A7K0DT95"/>
<dbReference type="GO" id="GO:0016491">
    <property type="term" value="F:oxidoreductase activity"/>
    <property type="evidence" value="ECO:0007669"/>
    <property type="project" value="InterPro"/>
</dbReference>
<keyword evidence="3" id="KW-1185">Reference proteome</keyword>
<protein>
    <recommendedName>
        <fullName evidence="1">Amine oxidase domain-containing protein</fullName>
    </recommendedName>
</protein>
<dbReference type="PANTHER" id="PTHR42923">
    <property type="entry name" value="PROTOPORPHYRINOGEN OXIDASE"/>
    <property type="match status" value="1"/>
</dbReference>
<dbReference type="InterPro" id="IPR002937">
    <property type="entry name" value="Amino_oxidase"/>
</dbReference>
<evidence type="ECO:0000313" key="3">
    <source>
        <dbReference type="Proteomes" id="UP000431401"/>
    </source>
</evidence>
<dbReference type="PRINTS" id="PR00419">
    <property type="entry name" value="ADXRDTASE"/>
</dbReference>
<reference evidence="2 3" key="1">
    <citation type="submission" date="2019-10" db="EMBL/GenBank/DDBJ databases">
        <title>Nocardia macrotermitis sp. nov. and Nocardia aurantia sp. nov., isolated from the gut of fungus growing-termite Macrotermes natalensis.</title>
        <authorList>
            <person name="Benndorf R."/>
            <person name="Schwitalla J."/>
            <person name="Martin K."/>
            <person name="De Beer W."/>
            <person name="Kaster A.-K."/>
            <person name="Vollmers J."/>
            <person name="Poulsen M."/>
            <person name="Beemelmanns C."/>
        </authorList>
    </citation>
    <scope>NUCLEOTIDE SEQUENCE [LARGE SCALE GENOMIC DNA]</scope>
    <source>
        <strain evidence="2 3">RB56</strain>
    </source>
</reference>
<dbReference type="InterPro" id="IPR050464">
    <property type="entry name" value="Zeta_carotene_desat/Oxidored"/>
</dbReference>
<dbReference type="EMBL" id="WEGI01000010">
    <property type="protein sequence ID" value="MQY28981.1"/>
    <property type="molecule type" value="Genomic_DNA"/>
</dbReference>
<feature type="domain" description="Amine oxidase" evidence="1">
    <location>
        <begin position="54"/>
        <end position="559"/>
    </location>
</feature>
<name>A0A7K0DT95_9NOCA</name>
<evidence type="ECO:0000313" key="2">
    <source>
        <dbReference type="EMBL" id="MQY28981.1"/>
    </source>
</evidence>
<dbReference type="PANTHER" id="PTHR42923:SF46">
    <property type="entry name" value="AMINE OXIDASE"/>
    <property type="match status" value="1"/>
</dbReference>
<gene>
    <name evidence="2" type="ORF">NRB56_45700</name>
</gene>
<accession>A0A7K0DT95</accession>
<dbReference type="Proteomes" id="UP000431401">
    <property type="component" value="Unassembled WGS sequence"/>
</dbReference>
<sequence length="610" mass="65276">MRSSGSTDTRIPRRRILRGITTLAAAATASAVVPRRAAAAPAGSRVAVFGAGPGGMSVAHELAERGFRVDVYERLARLGGGVRSFVTPGGGSDGRPSLPNTCGGHFFLPGYAAMPDLLRRIPTGDGRQVIDRLTVSSHDVMAGGIGLNGTLLGLGVPTSPESLRDFSLDRVLHSVRGLLADRPGTRPTDAELLAGKIAAWVTSGDLRRAGQLEFIDLENGFFRADRLSPTAHTLIRDLCQTTSTDSPTRGLNALTLLTSLVDQNLHLAAGRITAAAPGRTPKILMDGPETEVWFDPWARHLESLGATFHTGRTLTEIGFDDGRITGATVRDDNGARSRVEADWFVLAMPPDRLAPLLGPALRTADPGLTGIDRLDLSVESGFELFFRDPIGTLGGQVTNRDVDRDWLLTVVGLSEIWNLDLSEYGDGRARGMISVEFNNHPYYNSPGPTFRKPIKDLGYDEAFAEIRRQLVDGFPGGEKLFAADNFLGWRPHPTLNWDPRGGWTVPDLRTASAPGTTGFFPPQAGRIPNLFLVGGHTATPFGLDCMESAAYSAKVATNALLERAGADAPPAALPRTGPAPELRQLHEQDDARFRAGLPNIFDTVAPAGMP</sequence>
<dbReference type="InterPro" id="IPR006311">
    <property type="entry name" value="TAT_signal"/>
</dbReference>
<dbReference type="InterPro" id="IPR036188">
    <property type="entry name" value="FAD/NAD-bd_sf"/>
</dbReference>
<dbReference type="SUPFAM" id="SSF51905">
    <property type="entry name" value="FAD/NAD(P)-binding domain"/>
    <property type="match status" value="1"/>
</dbReference>
<proteinExistence type="predicted"/>
<dbReference type="RefSeq" id="WP_153345471.1">
    <property type="nucleotide sequence ID" value="NZ_WEGI01000010.1"/>
</dbReference>
<evidence type="ECO:0000259" key="1">
    <source>
        <dbReference type="Pfam" id="PF01593"/>
    </source>
</evidence>
<dbReference type="Gene3D" id="3.50.50.60">
    <property type="entry name" value="FAD/NAD(P)-binding domain"/>
    <property type="match status" value="1"/>
</dbReference>
<dbReference type="PROSITE" id="PS51318">
    <property type="entry name" value="TAT"/>
    <property type="match status" value="1"/>
</dbReference>
<comment type="caution">
    <text evidence="2">The sequence shown here is derived from an EMBL/GenBank/DDBJ whole genome shotgun (WGS) entry which is preliminary data.</text>
</comment>
<dbReference type="OrthoDB" id="8845488at2"/>